<keyword evidence="3" id="KW-1185">Reference proteome</keyword>
<evidence type="ECO:0000313" key="2">
    <source>
        <dbReference type="EMBL" id="MBB6173226.1"/>
    </source>
</evidence>
<dbReference type="Gene3D" id="3.90.1720.10">
    <property type="entry name" value="endopeptidase domain like (from Nostoc punctiforme)"/>
    <property type="match status" value="1"/>
</dbReference>
<dbReference type="PANTHER" id="PTHR40032">
    <property type="entry name" value="EXPORTED PROTEIN-RELATED"/>
    <property type="match status" value="1"/>
</dbReference>
<name>A0A7X0D700_9ACTN</name>
<dbReference type="Proteomes" id="UP000546642">
    <property type="component" value="Unassembled WGS sequence"/>
</dbReference>
<reference evidence="2 3" key="1">
    <citation type="submission" date="2020-08" db="EMBL/GenBank/DDBJ databases">
        <title>Sequencing the genomes of 1000 actinobacteria strains.</title>
        <authorList>
            <person name="Klenk H.-P."/>
        </authorList>
    </citation>
    <scope>NUCLEOTIDE SEQUENCE [LARGE SCALE GENOMIC DNA]</scope>
    <source>
        <strain evidence="2 3">DSM 46659</strain>
    </source>
</reference>
<accession>A0A7X0D700</accession>
<dbReference type="PANTHER" id="PTHR40032:SF1">
    <property type="entry name" value="EXPORTED PROTEIN"/>
    <property type="match status" value="1"/>
</dbReference>
<evidence type="ECO:0000313" key="3">
    <source>
        <dbReference type="Proteomes" id="UP000546642"/>
    </source>
</evidence>
<dbReference type="RefSeq" id="WP_184076486.1">
    <property type="nucleotide sequence ID" value="NZ_JACHDS010000001.1"/>
</dbReference>
<protein>
    <recommendedName>
        <fullName evidence="1">Putative amidase domain-containing protein</fullName>
    </recommendedName>
</protein>
<gene>
    <name evidence="2" type="ORF">HNR23_003286</name>
</gene>
<feature type="domain" description="Putative amidase" evidence="1">
    <location>
        <begin position="197"/>
        <end position="335"/>
    </location>
</feature>
<comment type="caution">
    <text evidence="2">The sequence shown here is derived from an EMBL/GenBank/DDBJ whole genome shotgun (WGS) entry which is preliminary data.</text>
</comment>
<sequence>MNAFAEDLAQAVESLNKEFLVGDAQTASANPQDAASSLVDTTIKKESPLDAPAIRESLSQEAVRLIGSQRVLTEEDGIEIESTSVSVDSVDVEESSQTSSTIVTVDLHIIRDMGKDDFGENAAWEEVIPYVTRLNETTGIPMSLDIMNEPEDQVEGQDPIQIDGPVAPTPSTPEEQELYEYGGPRDEVETRGLSAANRAKVSRYAKKHWKNYNKNYRRFGQDCTNFASQALRAGGWKHKTGYYKSTSAWWYNRLNQSRSWVNAEYFYQFALKKSKRTSMHSSPGKLRTGDILQYRTKRDKAKSHTMITTGRKKGQPLLTYHTRDTLNKPLSQIRKPNRILYPHKV</sequence>
<organism evidence="2 3">
    <name type="scientific">Nocardiopsis mwathae</name>
    <dbReference type="NCBI Taxonomy" id="1472723"/>
    <lineage>
        <taxon>Bacteria</taxon>
        <taxon>Bacillati</taxon>
        <taxon>Actinomycetota</taxon>
        <taxon>Actinomycetes</taxon>
        <taxon>Streptosporangiales</taxon>
        <taxon>Nocardiopsidaceae</taxon>
        <taxon>Nocardiopsis</taxon>
    </lineage>
</organism>
<dbReference type="InterPro" id="IPR024301">
    <property type="entry name" value="Amidase_6"/>
</dbReference>
<dbReference type="Pfam" id="PF12671">
    <property type="entry name" value="Amidase_6"/>
    <property type="match status" value="1"/>
</dbReference>
<proteinExistence type="predicted"/>
<evidence type="ECO:0000259" key="1">
    <source>
        <dbReference type="Pfam" id="PF12671"/>
    </source>
</evidence>
<dbReference type="EMBL" id="JACHDS010000001">
    <property type="protein sequence ID" value="MBB6173226.1"/>
    <property type="molecule type" value="Genomic_DNA"/>
</dbReference>
<dbReference type="AlphaFoldDB" id="A0A7X0D700"/>